<reference evidence="2 3" key="1">
    <citation type="submission" date="2017-09" db="EMBL/GenBank/DDBJ databases">
        <title>Depth-based differentiation of microbial function through sediment-hosted aquifers and enrichment of novel symbionts in the deep terrestrial subsurface.</title>
        <authorList>
            <person name="Probst A.J."/>
            <person name="Ladd B."/>
            <person name="Jarett J.K."/>
            <person name="Geller-Mcgrath D.E."/>
            <person name="Sieber C.M."/>
            <person name="Emerson J.B."/>
            <person name="Anantharaman K."/>
            <person name="Thomas B.C."/>
            <person name="Malmstrom R."/>
            <person name="Stieglmeier M."/>
            <person name="Klingl A."/>
            <person name="Woyke T."/>
            <person name="Ryan C.M."/>
            <person name="Banfield J.F."/>
        </authorList>
    </citation>
    <scope>NUCLEOTIDE SEQUENCE [LARGE SCALE GENOMIC DNA]</scope>
    <source>
        <strain evidence="2">CG23_combo_of_CG06-09_8_20_14_all_48_7</strain>
    </source>
</reference>
<feature type="transmembrane region" description="Helical" evidence="1">
    <location>
        <begin position="59"/>
        <end position="78"/>
    </location>
</feature>
<sequence length="132" mass="15640">MRVEFTHIVCRVVLHKLKVRQTLSLFYHTLKPAGSLYLMVPSFSYYVSRLNLVFRNPLWSVYFLFVFVNGFVFAFFGWQMTLRLGSRTLSELFFTRRSLKRALQHNHFQTTEILFPSVPGKSSFLEVFARKC</sequence>
<keyword evidence="1" id="KW-1133">Transmembrane helix</keyword>
<dbReference type="EMBL" id="PCRF01000187">
    <property type="protein sequence ID" value="PIP16185.1"/>
    <property type="molecule type" value="Genomic_DNA"/>
</dbReference>
<evidence type="ECO:0000313" key="2">
    <source>
        <dbReference type="EMBL" id="PIP16185.1"/>
    </source>
</evidence>
<organism evidence="2 3">
    <name type="scientific">bacterium (Candidatus Ratteibacteria) CG23_combo_of_CG06-09_8_20_14_all_48_7</name>
    <dbReference type="NCBI Taxonomy" id="2014292"/>
    <lineage>
        <taxon>Bacteria</taxon>
        <taxon>Candidatus Ratteibacteria</taxon>
    </lineage>
</organism>
<dbReference type="Gene3D" id="3.40.50.150">
    <property type="entry name" value="Vaccinia Virus protein VP39"/>
    <property type="match status" value="1"/>
</dbReference>
<evidence type="ECO:0000313" key="3">
    <source>
        <dbReference type="Proteomes" id="UP000230392"/>
    </source>
</evidence>
<keyword evidence="1" id="KW-0812">Transmembrane</keyword>
<comment type="caution">
    <text evidence="2">The sequence shown here is derived from an EMBL/GenBank/DDBJ whole genome shotgun (WGS) entry which is preliminary data.</text>
</comment>
<dbReference type="SUPFAM" id="SSF53335">
    <property type="entry name" value="S-adenosyl-L-methionine-dependent methyltransferases"/>
    <property type="match status" value="1"/>
</dbReference>
<dbReference type="Proteomes" id="UP000230392">
    <property type="component" value="Unassembled WGS sequence"/>
</dbReference>
<protein>
    <submittedName>
        <fullName evidence="2">Uncharacterized protein</fullName>
    </submittedName>
</protein>
<gene>
    <name evidence="2" type="ORF">COX46_03825</name>
</gene>
<dbReference type="InterPro" id="IPR029063">
    <property type="entry name" value="SAM-dependent_MTases_sf"/>
</dbReference>
<evidence type="ECO:0000256" key="1">
    <source>
        <dbReference type="SAM" id="Phobius"/>
    </source>
</evidence>
<accession>A0A2G9YAE0</accession>
<dbReference type="AlphaFoldDB" id="A0A2G9YAE0"/>
<keyword evidence="1" id="KW-0472">Membrane</keyword>
<proteinExistence type="predicted"/>
<feature type="transmembrane region" description="Helical" evidence="1">
    <location>
        <begin position="25"/>
        <end position="47"/>
    </location>
</feature>
<name>A0A2G9YAE0_9BACT</name>